<reference evidence="3 4" key="1">
    <citation type="journal article" date="2021" name="Environ. Microbiol.">
        <title>Gene family expansions and transcriptome signatures uncover fungal adaptations to wood decay.</title>
        <authorList>
            <person name="Hage H."/>
            <person name="Miyauchi S."/>
            <person name="Viragh M."/>
            <person name="Drula E."/>
            <person name="Min B."/>
            <person name="Chaduli D."/>
            <person name="Navarro D."/>
            <person name="Favel A."/>
            <person name="Norest M."/>
            <person name="Lesage-Meessen L."/>
            <person name="Balint B."/>
            <person name="Merenyi Z."/>
            <person name="de Eugenio L."/>
            <person name="Morin E."/>
            <person name="Martinez A.T."/>
            <person name="Baldrian P."/>
            <person name="Stursova M."/>
            <person name="Martinez M.J."/>
            <person name="Novotny C."/>
            <person name="Magnuson J.K."/>
            <person name="Spatafora J.W."/>
            <person name="Maurice S."/>
            <person name="Pangilinan J."/>
            <person name="Andreopoulos W."/>
            <person name="LaButti K."/>
            <person name="Hundley H."/>
            <person name="Na H."/>
            <person name="Kuo A."/>
            <person name="Barry K."/>
            <person name="Lipzen A."/>
            <person name="Henrissat B."/>
            <person name="Riley R."/>
            <person name="Ahrendt S."/>
            <person name="Nagy L.G."/>
            <person name="Grigoriev I.V."/>
            <person name="Martin F."/>
            <person name="Rosso M.N."/>
        </authorList>
    </citation>
    <scope>NUCLEOTIDE SEQUENCE [LARGE SCALE GENOMIC DNA]</scope>
    <source>
        <strain evidence="3 4">CIRM-BRFM 1785</strain>
    </source>
</reference>
<name>A0ABQ8KQ35_9APHY</name>
<dbReference type="PANTHER" id="PTHR39639">
    <property type="entry name" value="CHROMOSOME 16, WHOLE GENOME SHOTGUN SEQUENCE"/>
    <property type="match status" value="1"/>
</dbReference>
<proteinExistence type="predicted"/>
<dbReference type="GeneID" id="72003462"/>
<evidence type="ECO:0000313" key="4">
    <source>
        <dbReference type="Proteomes" id="UP000814176"/>
    </source>
</evidence>
<feature type="region of interest" description="Disordered" evidence="1">
    <location>
        <begin position="377"/>
        <end position="469"/>
    </location>
</feature>
<feature type="compositionally biased region" description="Polar residues" evidence="1">
    <location>
        <begin position="507"/>
        <end position="524"/>
    </location>
</feature>
<gene>
    <name evidence="3" type="ORF">C8Q71DRAFT_739751</name>
</gene>
<feature type="domain" description="GmrSD restriction endonucleases N-terminal" evidence="2">
    <location>
        <begin position="53"/>
        <end position="199"/>
    </location>
</feature>
<feature type="region of interest" description="Disordered" evidence="1">
    <location>
        <begin position="1"/>
        <end position="43"/>
    </location>
</feature>
<dbReference type="PANTHER" id="PTHR39639:SF1">
    <property type="entry name" value="DUF262 DOMAIN-CONTAINING PROTEIN"/>
    <property type="match status" value="1"/>
</dbReference>
<keyword evidence="4" id="KW-1185">Reference proteome</keyword>
<evidence type="ECO:0000313" key="3">
    <source>
        <dbReference type="EMBL" id="KAH9840523.1"/>
    </source>
</evidence>
<dbReference type="Proteomes" id="UP000814176">
    <property type="component" value="Unassembled WGS sequence"/>
</dbReference>
<evidence type="ECO:0000256" key="1">
    <source>
        <dbReference type="SAM" id="MobiDB-lite"/>
    </source>
</evidence>
<dbReference type="Pfam" id="PF03235">
    <property type="entry name" value="GmrSD_N"/>
    <property type="match status" value="1"/>
</dbReference>
<organism evidence="3 4">
    <name type="scientific">Rhodofomes roseus</name>
    <dbReference type="NCBI Taxonomy" id="34475"/>
    <lineage>
        <taxon>Eukaryota</taxon>
        <taxon>Fungi</taxon>
        <taxon>Dikarya</taxon>
        <taxon>Basidiomycota</taxon>
        <taxon>Agaricomycotina</taxon>
        <taxon>Agaricomycetes</taxon>
        <taxon>Polyporales</taxon>
        <taxon>Rhodofomes</taxon>
    </lineage>
</organism>
<feature type="compositionally biased region" description="Basic and acidic residues" evidence="1">
    <location>
        <begin position="406"/>
        <end position="421"/>
    </location>
</feature>
<feature type="compositionally biased region" description="Low complexity" evidence="1">
    <location>
        <begin position="525"/>
        <end position="540"/>
    </location>
</feature>
<sequence length="569" mass="64181">MSDNDDYSDGEDEVPLAKRSGRPRNATPADDGQYRMKGALKAPRPTSYTTQALFDQMIAGDIDTNPDYQRDVVWPETKQMGLIDSIFRNFYVPPLIFSVTYRDDGSERRISIDGKQRLTSIRRFMQGEILFKDPNTGEKFAYEDIGAFKGIKVFSERYRKIFRTKQIVCIEYQDLSNSSEREIFQRVQLGMALTAAEKLQAIASPMGDFIHELQAQYVNPSDELGLSSLLDWDVTRGNDFRCLVHSAHSVERWPNVGTFPSPETLRKWLERNEEPVPKFTAGLHQTMEIFLMLAREQNGAMFRMTDVKKLAPAEFIAIVVLIHTWKAKLSASAFKKAIRDMRKGVREKEHDIRTNGRVMTLLWDFIKSLKPERYMGQDATETPVAKVRPLKRKRRQDEDDGMSVDSEDRNPPVKRKVEARDYSSLPTVSQAHAMASRPSPVPRPPSHSSGPPTPAPPAQAPRTAAPYPTPQAHDRLAALRAVREMGRDIPSSQSLSPYQPSPGAPFSPSQHVTSSIMQQQQGVPQTADAAMARMAAQQLMNSNPAWPTQLPGTQANGHYQPSQQPTHRY</sequence>
<dbReference type="EMBL" id="JADCUA010000004">
    <property type="protein sequence ID" value="KAH9840523.1"/>
    <property type="molecule type" value="Genomic_DNA"/>
</dbReference>
<protein>
    <recommendedName>
        <fullName evidence="2">GmrSD restriction endonucleases N-terminal domain-containing protein</fullName>
    </recommendedName>
</protein>
<dbReference type="RefSeq" id="XP_047781989.1">
    <property type="nucleotide sequence ID" value="XM_047922730.1"/>
</dbReference>
<feature type="compositionally biased region" description="Pro residues" evidence="1">
    <location>
        <begin position="439"/>
        <end position="459"/>
    </location>
</feature>
<comment type="caution">
    <text evidence="3">The sequence shown here is derived from an EMBL/GenBank/DDBJ whole genome shotgun (WGS) entry which is preliminary data.</text>
</comment>
<accession>A0ABQ8KQ35</accession>
<evidence type="ECO:0000259" key="2">
    <source>
        <dbReference type="Pfam" id="PF03235"/>
    </source>
</evidence>
<feature type="region of interest" description="Disordered" evidence="1">
    <location>
        <begin position="487"/>
        <end position="569"/>
    </location>
</feature>
<feature type="compositionally biased region" description="Polar residues" evidence="1">
    <location>
        <begin position="541"/>
        <end position="569"/>
    </location>
</feature>
<dbReference type="InterPro" id="IPR004919">
    <property type="entry name" value="GmrSD_N"/>
</dbReference>
<feature type="compositionally biased region" description="Acidic residues" evidence="1">
    <location>
        <begin position="1"/>
        <end position="14"/>
    </location>
</feature>